<evidence type="ECO:0000313" key="5">
    <source>
        <dbReference type="Proteomes" id="UP001527202"/>
    </source>
</evidence>
<keyword evidence="5" id="KW-1185">Reference proteome</keyword>
<accession>A0A410X1G3</accession>
<name>A0A410X1G3_9BACL</name>
<protein>
    <submittedName>
        <fullName evidence="3">YfhD family protein</fullName>
    </submittedName>
</protein>
<evidence type="ECO:0000313" key="4">
    <source>
        <dbReference type="Proteomes" id="UP000288943"/>
    </source>
</evidence>
<dbReference type="Proteomes" id="UP001527202">
    <property type="component" value="Unassembled WGS sequence"/>
</dbReference>
<evidence type="ECO:0000313" key="3">
    <source>
        <dbReference type="EMBL" id="QAV20456.1"/>
    </source>
</evidence>
<organism evidence="3 4">
    <name type="scientific">Paenibacillus chitinolyticus</name>
    <dbReference type="NCBI Taxonomy" id="79263"/>
    <lineage>
        <taxon>Bacteria</taxon>
        <taxon>Bacillati</taxon>
        <taxon>Bacillota</taxon>
        <taxon>Bacilli</taxon>
        <taxon>Bacillales</taxon>
        <taxon>Paenibacillaceae</taxon>
        <taxon>Paenibacillus</taxon>
    </lineage>
</organism>
<feature type="region of interest" description="Disordered" evidence="1">
    <location>
        <begin position="1"/>
        <end position="51"/>
    </location>
</feature>
<dbReference type="InterPro" id="IPR025435">
    <property type="entry name" value="YfhD-like"/>
</dbReference>
<dbReference type="EMBL" id="JAMDMJ010000003">
    <property type="protein sequence ID" value="MCY9594860.1"/>
    <property type="molecule type" value="Genomic_DNA"/>
</dbReference>
<feature type="compositionally biased region" description="Acidic residues" evidence="1">
    <location>
        <begin position="21"/>
        <end position="34"/>
    </location>
</feature>
<evidence type="ECO:0000256" key="1">
    <source>
        <dbReference type="SAM" id="MobiDB-lite"/>
    </source>
</evidence>
<gene>
    <name evidence="2" type="ORF">M5X16_03605</name>
    <name evidence="3" type="ORF">PC41400_23380</name>
</gene>
<proteinExistence type="predicted"/>
<dbReference type="AlphaFoldDB" id="A0A410X1G3"/>
<dbReference type="KEGG" id="pchi:PC41400_23380"/>
<dbReference type="EMBL" id="CP026520">
    <property type="protein sequence ID" value="QAV20456.1"/>
    <property type="molecule type" value="Genomic_DNA"/>
</dbReference>
<evidence type="ECO:0000313" key="2">
    <source>
        <dbReference type="EMBL" id="MCY9594860.1"/>
    </source>
</evidence>
<reference evidence="3 4" key="1">
    <citation type="submission" date="2018-01" db="EMBL/GenBank/DDBJ databases">
        <title>The whole genome sequencing and assembly of Paenibacillus chitinolyticus KCCM 41400 strain.</title>
        <authorList>
            <person name="Kim J.-Y."/>
            <person name="Park M.-K."/>
            <person name="Lee Y.-J."/>
            <person name="Yi H."/>
            <person name="Bahn Y.-S."/>
            <person name="Kim J.F."/>
            <person name="Lee D.-W."/>
        </authorList>
    </citation>
    <scope>NUCLEOTIDE SEQUENCE [LARGE SCALE GENOMIC DNA]</scope>
    <source>
        <strain evidence="3 4">KCCM 41400</strain>
    </source>
</reference>
<dbReference type="Proteomes" id="UP000288943">
    <property type="component" value="Chromosome"/>
</dbReference>
<dbReference type="GeneID" id="95377738"/>
<reference evidence="2 5" key="2">
    <citation type="submission" date="2022-05" db="EMBL/GenBank/DDBJ databases">
        <title>Genome Sequencing of Bee-Associated Microbes.</title>
        <authorList>
            <person name="Dunlap C."/>
        </authorList>
    </citation>
    <scope>NUCLEOTIDE SEQUENCE [LARGE SCALE GENOMIC DNA]</scope>
    <source>
        <strain evidence="2 5">NRRL B-23120</strain>
    </source>
</reference>
<dbReference type="RefSeq" id="WP_084706598.1">
    <property type="nucleotide sequence ID" value="NZ_CP026520.1"/>
</dbReference>
<dbReference type="Pfam" id="PF14151">
    <property type="entry name" value="YfhD"/>
    <property type="match status" value="1"/>
</dbReference>
<sequence length="51" mass="5707">MSENRNEQISQLIPIGKNEDVEFSSEEADAEDLEALQRANAADSRQERQGS</sequence>